<dbReference type="Gene3D" id="2.40.128.20">
    <property type="match status" value="1"/>
</dbReference>
<dbReference type="EMBL" id="GETE01000579">
    <property type="protein sequence ID" value="JAT79043.1"/>
    <property type="molecule type" value="Transcribed_RNA"/>
</dbReference>
<accession>A0A1D2AJ76</accession>
<dbReference type="AlphaFoldDB" id="A0A1D2AJ76"/>
<dbReference type="Pfam" id="PF02098">
    <property type="entry name" value="His_binding"/>
    <property type="match status" value="2"/>
</dbReference>
<protein>
    <submittedName>
        <fullName evidence="1">Lipocalin</fullName>
    </submittedName>
</protein>
<dbReference type="InterPro" id="IPR002970">
    <property type="entry name" value="Tick_his-bd"/>
</dbReference>
<name>A0A1D2AJ76_ORNBR</name>
<reference evidence="1" key="1">
    <citation type="submission" date="2016-07" db="EMBL/GenBank/DDBJ databases">
        <title>Salivary Glands transcriptome analysis on engorged females of Ornithodoros brasiliensis (Acari:Argasidae).</title>
        <authorList>
            <person name="Simons S.M."/>
            <person name="Carvalho E."/>
            <person name="Junqueira-de-Azevedo I."/>
            <person name="Ho P.L."/>
            <person name="Giovanni D."/>
            <person name="Mendonca R."/>
            <person name="Onofrio V."/>
            <person name="Landulfo G."/>
            <person name="Ramirez D."/>
            <person name="Barros-Battesti D."/>
        </authorList>
    </citation>
    <scope>NUCLEOTIDE SEQUENCE</scope>
    <source>
        <strain evidence="1">Female</strain>
        <tissue evidence="1">Salivary gland</tissue>
    </source>
</reference>
<dbReference type="GO" id="GO:0043176">
    <property type="term" value="F:amine binding"/>
    <property type="evidence" value="ECO:0007669"/>
    <property type="project" value="InterPro"/>
</dbReference>
<evidence type="ECO:0000313" key="1">
    <source>
        <dbReference type="EMBL" id="JAT79043.1"/>
    </source>
</evidence>
<dbReference type="InterPro" id="IPR012674">
    <property type="entry name" value="Calycin"/>
</dbReference>
<sequence>PQSPLLPCTDNTIMKAVLSFVVYVYISATLAEQILYQLPPRGSRNYKSYLESKPRLAQYQDAWKAITKLPDMYLYQRSYEPGILFQNTSYCIRLHVLANDSTTRKVTADFRFVENTKDHVEESVVEYIKVYNTTRDNDSRVLYLSSIDENHLITNDESEGNEDAHTDSSKDKERSLLALPVAYSDYKTCLILRVPVAEKNGSQTACQMWVDKDHIEKVTRCCHFVYGLLCGPTTYVIYNKTECAREDARDPLMES</sequence>
<organism evidence="1">
    <name type="scientific">Ornithodoros brasiliensis</name>
    <name type="common">Mouro tick</name>
    <dbReference type="NCBI Taxonomy" id="888526"/>
    <lineage>
        <taxon>Eukaryota</taxon>
        <taxon>Metazoa</taxon>
        <taxon>Ecdysozoa</taxon>
        <taxon>Arthropoda</taxon>
        <taxon>Chelicerata</taxon>
        <taxon>Arachnida</taxon>
        <taxon>Acari</taxon>
        <taxon>Parasitiformes</taxon>
        <taxon>Ixodida</taxon>
        <taxon>Ixodoidea</taxon>
        <taxon>Argasidae</taxon>
        <taxon>Ornithodorinae</taxon>
        <taxon>Ornithodoros</taxon>
    </lineage>
</organism>
<dbReference type="SUPFAM" id="SSF50814">
    <property type="entry name" value="Lipocalins"/>
    <property type="match status" value="1"/>
</dbReference>
<dbReference type="GO" id="GO:0030682">
    <property type="term" value="P:symbiont-mediated perturbation of host defenses"/>
    <property type="evidence" value="ECO:0007669"/>
    <property type="project" value="InterPro"/>
</dbReference>
<proteinExistence type="predicted"/>
<feature type="non-terminal residue" evidence="1">
    <location>
        <position position="1"/>
    </location>
</feature>